<dbReference type="AlphaFoldDB" id="A0A167XSN3"/>
<dbReference type="STRING" id="1081102.A0A167XSN3"/>
<sequence>MASPRGRDDYYAILEVTRTADTATIAASYRRLARLKHPDKNRENPHATAEFQQLQEAYSILKDNQTRLDYDTKHHAATRPRTTTRATTTRSTAKRNNAPFFFRVDPEWVGASSTRYPDKETWPRPGDNSDSNNGGSGSGELEQEIRQVRKQIRGDQATIARLNKKNLQLAENIRVVWKTVSDLGASLRQLDADKAHLARRAAENDWFAGLFGTVSPAAPAVPVNNNTTTAPAATATASHVAEVTAIENAQTTLRANLEQLRQELAALAEKSRVIVAEIRAATAQKEEKETRLHGLCSAWRTKQFHTGGDADADADVDEDEDGRWDGWCGWDEDETLYSDDGDEDADAQEAGRWWEQCSEPAWTTAADGEDAPFAFNPLAEEWVMQNPGRPDDEEAGGGVPLFAVHNEYTPAGGDTYSYKAQEKDNGPVEPHENNLGEDAPQRRHREGSEGPPLPEGTWTDEFNVDLLDMASPQSATAAATRTATTTATTTTADATTTATATHGEDVWWAEAELCEAATKRWQQQNKEWRQPTWHEW</sequence>
<evidence type="ECO:0000313" key="6">
    <source>
        <dbReference type="Proteomes" id="UP000076874"/>
    </source>
</evidence>
<keyword evidence="2" id="KW-0175">Coiled coil</keyword>
<dbReference type="GO" id="GO:0005739">
    <property type="term" value="C:mitochondrion"/>
    <property type="evidence" value="ECO:0007669"/>
    <property type="project" value="TreeGrafter"/>
</dbReference>
<feature type="compositionally biased region" description="Acidic residues" evidence="3">
    <location>
        <begin position="310"/>
        <end position="322"/>
    </location>
</feature>
<dbReference type="InterPro" id="IPR051938">
    <property type="entry name" value="Apopto_cytoskel_mod"/>
</dbReference>
<keyword evidence="6" id="KW-1185">Reference proteome</keyword>
<dbReference type="InterPro" id="IPR036869">
    <property type="entry name" value="J_dom_sf"/>
</dbReference>
<dbReference type="SUPFAM" id="SSF46565">
    <property type="entry name" value="Chaperone J-domain"/>
    <property type="match status" value="1"/>
</dbReference>
<feature type="compositionally biased region" description="Low complexity" evidence="3">
    <location>
        <begin position="79"/>
        <end position="97"/>
    </location>
</feature>
<dbReference type="CDD" id="cd06257">
    <property type="entry name" value="DnaJ"/>
    <property type="match status" value="1"/>
</dbReference>
<feature type="region of interest" description="Disordered" evidence="3">
    <location>
        <begin position="406"/>
        <end position="459"/>
    </location>
</feature>
<dbReference type="GO" id="GO:0007005">
    <property type="term" value="P:mitochondrion organization"/>
    <property type="evidence" value="ECO:0007669"/>
    <property type="project" value="TreeGrafter"/>
</dbReference>
<feature type="region of interest" description="Disordered" evidence="3">
    <location>
        <begin position="114"/>
        <end position="140"/>
    </location>
</feature>
<feature type="region of interest" description="Disordered" evidence="3">
    <location>
        <begin position="73"/>
        <end position="97"/>
    </location>
</feature>
<name>A0A167XSN3_9HYPO</name>
<organism evidence="5 6">
    <name type="scientific">Niveomyces insectorum RCEF 264</name>
    <dbReference type="NCBI Taxonomy" id="1081102"/>
    <lineage>
        <taxon>Eukaryota</taxon>
        <taxon>Fungi</taxon>
        <taxon>Dikarya</taxon>
        <taxon>Ascomycota</taxon>
        <taxon>Pezizomycotina</taxon>
        <taxon>Sordariomycetes</taxon>
        <taxon>Hypocreomycetidae</taxon>
        <taxon>Hypocreales</taxon>
        <taxon>Cordycipitaceae</taxon>
        <taxon>Niveomyces</taxon>
    </lineage>
</organism>
<dbReference type="GO" id="GO:0043066">
    <property type="term" value="P:negative regulation of apoptotic process"/>
    <property type="evidence" value="ECO:0007669"/>
    <property type="project" value="TreeGrafter"/>
</dbReference>
<dbReference type="PROSITE" id="PS50076">
    <property type="entry name" value="DNAJ_2"/>
    <property type="match status" value="1"/>
</dbReference>
<evidence type="ECO:0000256" key="1">
    <source>
        <dbReference type="ARBA" id="ARBA00023186"/>
    </source>
</evidence>
<dbReference type="PRINTS" id="PR00625">
    <property type="entry name" value="JDOMAIN"/>
</dbReference>
<dbReference type="Pfam" id="PF00226">
    <property type="entry name" value="DnaJ"/>
    <property type="match status" value="1"/>
</dbReference>
<keyword evidence="1" id="KW-0143">Chaperone</keyword>
<dbReference type="Gene3D" id="1.10.287.110">
    <property type="entry name" value="DnaJ domain"/>
    <property type="match status" value="1"/>
</dbReference>
<feature type="region of interest" description="Disordered" evidence="3">
    <location>
        <begin position="473"/>
        <end position="498"/>
    </location>
</feature>
<accession>A0A167XSN3</accession>
<gene>
    <name evidence="5" type="ORF">SPI_02126</name>
</gene>
<feature type="coiled-coil region" evidence="2">
    <location>
        <begin position="243"/>
        <end position="277"/>
    </location>
</feature>
<proteinExistence type="predicted"/>
<dbReference type="GO" id="GO:0019901">
    <property type="term" value="F:protein kinase binding"/>
    <property type="evidence" value="ECO:0007669"/>
    <property type="project" value="TreeGrafter"/>
</dbReference>
<dbReference type="InterPro" id="IPR001623">
    <property type="entry name" value="DnaJ_domain"/>
</dbReference>
<feature type="region of interest" description="Disordered" evidence="3">
    <location>
        <begin position="306"/>
        <end position="330"/>
    </location>
</feature>
<evidence type="ECO:0000256" key="3">
    <source>
        <dbReference type="SAM" id="MobiDB-lite"/>
    </source>
</evidence>
<dbReference type="PROSITE" id="PS00636">
    <property type="entry name" value="DNAJ_1"/>
    <property type="match status" value="1"/>
</dbReference>
<dbReference type="OrthoDB" id="10250354at2759"/>
<dbReference type="EMBL" id="AZHD01000003">
    <property type="protein sequence ID" value="OAA65339.1"/>
    <property type="molecule type" value="Genomic_DNA"/>
</dbReference>
<feature type="compositionally biased region" description="Basic and acidic residues" evidence="3">
    <location>
        <begin position="420"/>
        <end position="434"/>
    </location>
</feature>
<protein>
    <submittedName>
        <fullName evidence="5">Chaperone protein</fullName>
    </submittedName>
</protein>
<dbReference type="Proteomes" id="UP000076874">
    <property type="component" value="Unassembled WGS sequence"/>
</dbReference>
<reference evidence="5 6" key="1">
    <citation type="journal article" date="2016" name="Genome Biol. Evol.">
        <title>Divergent and convergent evolution of fungal pathogenicity.</title>
        <authorList>
            <person name="Shang Y."/>
            <person name="Xiao G."/>
            <person name="Zheng P."/>
            <person name="Cen K."/>
            <person name="Zhan S."/>
            <person name="Wang C."/>
        </authorList>
    </citation>
    <scope>NUCLEOTIDE SEQUENCE [LARGE SCALE GENOMIC DNA]</scope>
    <source>
        <strain evidence="5 6">RCEF 264</strain>
    </source>
</reference>
<evidence type="ECO:0000256" key="2">
    <source>
        <dbReference type="SAM" id="Coils"/>
    </source>
</evidence>
<dbReference type="PANTHER" id="PTHR44145">
    <property type="entry name" value="DNAJ HOMOLOG SUBFAMILY A MEMBER 3, MITOCHONDRIAL"/>
    <property type="match status" value="1"/>
</dbReference>
<dbReference type="PANTHER" id="PTHR44145:SF3">
    <property type="entry name" value="DNAJ HOMOLOG SUBFAMILY A MEMBER 3, MITOCHONDRIAL"/>
    <property type="match status" value="1"/>
</dbReference>
<evidence type="ECO:0000259" key="4">
    <source>
        <dbReference type="PROSITE" id="PS50076"/>
    </source>
</evidence>
<feature type="compositionally biased region" description="Low complexity" evidence="3">
    <location>
        <begin position="475"/>
        <end position="498"/>
    </location>
</feature>
<dbReference type="InterPro" id="IPR018253">
    <property type="entry name" value="DnaJ_domain_CS"/>
</dbReference>
<evidence type="ECO:0000313" key="5">
    <source>
        <dbReference type="EMBL" id="OAA65339.1"/>
    </source>
</evidence>
<dbReference type="SMART" id="SM00271">
    <property type="entry name" value="DnaJ"/>
    <property type="match status" value="1"/>
</dbReference>
<comment type="caution">
    <text evidence="5">The sequence shown here is derived from an EMBL/GenBank/DDBJ whole genome shotgun (WGS) entry which is preliminary data.</text>
</comment>
<feature type="domain" description="J" evidence="4">
    <location>
        <begin position="9"/>
        <end position="74"/>
    </location>
</feature>